<dbReference type="EMBL" id="JAODZE010000019">
    <property type="protein sequence ID" value="MDH0147749.1"/>
    <property type="molecule type" value="Genomic_DNA"/>
</dbReference>
<feature type="transmembrane region" description="Helical" evidence="10">
    <location>
        <begin position="564"/>
        <end position="584"/>
    </location>
</feature>
<name>A0A210XRA0_STUST</name>
<feature type="domain" description="MrpA C-terminal/MbhE" evidence="14">
    <location>
        <begin position="676"/>
        <end position="762"/>
    </location>
</feature>
<feature type="transmembrane region" description="Helical" evidence="10">
    <location>
        <begin position="596"/>
        <end position="614"/>
    </location>
</feature>
<feature type="transmembrane region" description="Helical" evidence="10">
    <location>
        <begin position="686"/>
        <end position="705"/>
    </location>
</feature>
<dbReference type="InterPro" id="IPR001750">
    <property type="entry name" value="ND/Mrp_TM"/>
</dbReference>
<keyword evidence="5 9" id="KW-0812">Transmembrane</keyword>
<dbReference type="Pfam" id="PF13244">
    <property type="entry name" value="MbhD"/>
    <property type="match status" value="1"/>
</dbReference>
<organism evidence="15 16">
    <name type="scientific">Stutzerimonas stutzeri</name>
    <name type="common">Pseudomonas stutzeri</name>
    <dbReference type="NCBI Taxonomy" id="316"/>
    <lineage>
        <taxon>Bacteria</taxon>
        <taxon>Pseudomonadati</taxon>
        <taxon>Pseudomonadota</taxon>
        <taxon>Gammaproteobacteria</taxon>
        <taxon>Pseudomonadales</taxon>
        <taxon>Pseudomonadaceae</taxon>
        <taxon>Stutzerimonas</taxon>
    </lineage>
</organism>
<keyword evidence="8 10" id="KW-0472">Membrane</keyword>
<evidence type="ECO:0000256" key="10">
    <source>
        <dbReference type="SAM" id="Phobius"/>
    </source>
</evidence>
<dbReference type="Pfam" id="PF00662">
    <property type="entry name" value="Proton_antipo_N"/>
    <property type="match status" value="1"/>
</dbReference>
<evidence type="ECO:0000256" key="7">
    <source>
        <dbReference type="ARBA" id="ARBA00023065"/>
    </source>
</evidence>
<feature type="domain" description="MrpA C-terminal/MbhD" evidence="13">
    <location>
        <begin position="605"/>
        <end position="669"/>
    </location>
</feature>
<dbReference type="Pfam" id="PF00361">
    <property type="entry name" value="Proton_antipo_M"/>
    <property type="match status" value="1"/>
</dbReference>
<feature type="transmembrane region" description="Helical" evidence="10">
    <location>
        <begin position="322"/>
        <end position="344"/>
    </location>
</feature>
<feature type="transmembrane region" description="Helical" evidence="10">
    <location>
        <begin position="621"/>
        <end position="640"/>
    </location>
</feature>
<dbReference type="InterPro" id="IPR046806">
    <property type="entry name" value="MrpA_C/MbhE"/>
</dbReference>
<dbReference type="PANTHER" id="PTHR43373">
    <property type="entry name" value="NA(+)/H(+) ANTIPORTER SUBUNIT"/>
    <property type="match status" value="1"/>
</dbReference>
<evidence type="ECO:0000256" key="1">
    <source>
        <dbReference type="ARBA" id="ARBA00004651"/>
    </source>
</evidence>
<evidence type="ECO:0000259" key="14">
    <source>
        <dbReference type="Pfam" id="PF20501"/>
    </source>
</evidence>
<keyword evidence="7" id="KW-0406">Ion transport</keyword>
<dbReference type="InterPro" id="IPR001516">
    <property type="entry name" value="Proton_antipo_N"/>
</dbReference>
<dbReference type="GO" id="GO:0006811">
    <property type="term" value="P:monoatomic ion transport"/>
    <property type="evidence" value="ECO:0007669"/>
    <property type="project" value="UniProtKB-KW"/>
</dbReference>
<feature type="transmembrane region" description="Helical" evidence="10">
    <location>
        <begin position="494"/>
        <end position="516"/>
    </location>
</feature>
<dbReference type="InterPro" id="IPR025383">
    <property type="entry name" value="MrpA_C/MbhD"/>
</dbReference>
<feature type="transmembrane region" description="Helical" evidence="10">
    <location>
        <begin position="365"/>
        <end position="383"/>
    </location>
</feature>
<feature type="transmembrane region" description="Helical" evidence="10">
    <location>
        <begin position="130"/>
        <end position="149"/>
    </location>
</feature>
<feature type="transmembrane region" description="Helical" evidence="10">
    <location>
        <begin position="76"/>
        <end position="99"/>
    </location>
</feature>
<evidence type="ECO:0000313" key="15">
    <source>
        <dbReference type="EMBL" id="MDH0147749.1"/>
    </source>
</evidence>
<dbReference type="RefSeq" id="WP_014598150.1">
    <property type="nucleotide sequence ID" value="NZ_BCAJ01000001.1"/>
</dbReference>
<dbReference type="GO" id="GO:0005886">
    <property type="term" value="C:plasma membrane"/>
    <property type="evidence" value="ECO:0007669"/>
    <property type="project" value="UniProtKB-SubCell"/>
</dbReference>
<dbReference type="PANTHER" id="PTHR43373:SF1">
    <property type="entry name" value="NA(+)_H(+) ANTIPORTER SUBUNIT A"/>
    <property type="match status" value="1"/>
</dbReference>
<feature type="transmembrane region" description="Helical" evidence="10">
    <location>
        <begin position="741"/>
        <end position="759"/>
    </location>
</feature>
<dbReference type="Proteomes" id="UP001158076">
    <property type="component" value="Unassembled WGS sequence"/>
</dbReference>
<feature type="transmembrane region" description="Helical" evidence="10">
    <location>
        <begin position="161"/>
        <end position="188"/>
    </location>
</feature>
<feature type="transmembrane region" description="Helical" evidence="10">
    <location>
        <begin position="403"/>
        <end position="427"/>
    </location>
</feature>
<feature type="transmembrane region" description="Helical" evidence="10">
    <location>
        <begin position="106"/>
        <end position="124"/>
    </location>
</feature>
<comment type="subcellular location">
    <subcellularLocation>
        <location evidence="1">Cell membrane</location>
        <topology evidence="1">Multi-pass membrane protein</topology>
    </subcellularLocation>
    <subcellularLocation>
        <location evidence="9">Membrane</location>
        <topology evidence="9">Multi-pass membrane protein</topology>
    </subcellularLocation>
</comment>
<feature type="domain" description="NADH:quinone oxidoreductase/Mrp antiporter transmembrane" evidence="11">
    <location>
        <begin position="126"/>
        <end position="411"/>
    </location>
</feature>
<evidence type="ECO:0000256" key="4">
    <source>
        <dbReference type="ARBA" id="ARBA00022475"/>
    </source>
</evidence>
<keyword evidence="3" id="KW-0050">Antiport</keyword>
<dbReference type="AlphaFoldDB" id="A0A210XRA0"/>
<reference evidence="15" key="1">
    <citation type="submission" date="2022-09" db="EMBL/GenBank/DDBJ databases">
        <title>Intensive care unit water sources are persistently colonized with multi-drug resistant bacteria and are the site of extensive horizontal gene transfer of antibiotic resistance genes.</title>
        <authorList>
            <person name="Diorio-Toth L."/>
        </authorList>
    </citation>
    <scope>NUCLEOTIDE SEQUENCE</scope>
    <source>
        <strain evidence="15">GD04147</strain>
    </source>
</reference>
<dbReference type="PRINTS" id="PR01434">
    <property type="entry name" value="NADHDHGNASE5"/>
</dbReference>
<feature type="transmembrane region" description="Helical" evidence="10">
    <location>
        <begin position="200"/>
        <end position="219"/>
    </location>
</feature>
<keyword evidence="2" id="KW-0813">Transport</keyword>
<feature type="transmembrane region" description="Helical" evidence="10">
    <location>
        <begin position="448"/>
        <end position="474"/>
    </location>
</feature>
<evidence type="ECO:0000256" key="3">
    <source>
        <dbReference type="ARBA" id="ARBA00022449"/>
    </source>
</evidence>
<proteinExistence type="predicted"/>
<protein>
    <submittedName>
        <fullName evidence="15">Proton-conducting transporter membrane subunit</fullName>
    </submittedName>
</protein>
<evidence type="ECO:0000256" key="9">
    <source>
        <dbReference type="RuleBase" id="RU000320"/>
    </source>
</evidence>
<sequence length="769" mass="81218">MLAALLVSFLGAILARFIVSRTYPYGGWVAALLPAGLFLYFLALGANLGETGAISETLEWVPALGISLSLRLDGFALLFVLLITGIGTLVTIYAGAYFSHSSPAEAARFLTLILLFMTAMLGTVLSDNLVVMFVFWEATSLLSFMLIGFNSSRPEARKAALQSLVVTGGGGLALFAGILLIGITLGTFSLSEVAERAPELLASPLAVPAMILIMLGAFTKSAQLPFHFWLPQAMEAPAPASAFLHSATMVKLGVYLLARFDLVFGGIPAFGTTLVIVGSLTMLVAAVRALSTDGFKEVLAHSTVGSLGVLVMLIGLDGDYSVTAMIAFIIAHALYKAALFFCAGTTIHAVGEGRLSLIGGLARRLPMTTLAAGMAAISMAGLPPTLGFITKEYLFESQLNASFGWVVVAVAVLVNAVFAAIAGVAAIRPYYLGKARSEVHHPETPGLYLGPLVLGGLGFLFGLAPDFLLTGLIQPANDVLVGHTVDLSFSLWHGFTPMLALSATVVAFAGGLLAYWHRIHYALSLNTGLKRSLGDAGYNAVFTGTLRLAERCTRLLQNGDQHRYTATVATAVLLIIGYGVLASGTRPVFSLSGGRFDLPTAVVLLMMCLGALAATRTPSLLRAMIAVGVVGFGSALIFLLNGAPDVALTQFSVEVLLVLILVALLLRVPERTASTRRLREKRLDILLSVGFALVVFVALAATVALPLDGRISEFYAATSYLEAHGRNVVNVVLVDYRAIDTLGEVVVVAFAAISVWGLLRALPRRRDTR</sequence>
<evidence type="ECO:0000256" key="5">
    <source>
        <dbReference type="ARBA" id="ARBA00022692"/>
    </source>
</evidence>
<keyword evidence="6 10" id="KW-1133">Transmembrane helix</keyword>
<dbReference type="GO" id="GO:0015297">
    <property type="term" value="F:antiporter activity"/>
    <property type="evidence" value="ECO:0007669"/>
    <property type="project" value="UniProtKB-KW"/>
</dbReference>
<feature type="domain" description="NADH-Ubiquinone oxidoreductase (complex I) chain 5 N-terminal" evidence="12">
    <location>
        <begin position="63"/>
        <end position="101"/>
    </location>
</feature>
<gene>
    <name evidence="15" type="ORF">N7335_15255</name>
</gene>
<evidence type="ECO:0000259" key="13">
    <source>
        <dbReference type="Pfam" id="PF13244"/>
    </source>
</evidence>
<evidence type="ECO:0000313" key="16">
    <source>
        <dbReference type="Proteomes" id="UP001158076"/>
    </source>
</evidence>
<dbReference type="InterPro" id="IPR050616">
    <property type="entry name" value="CPA3_Na-H_Antiporter_A"/>
</dbReference>
<evidence type="ECO:0000259" key="12">
    <source>
        <dbReference type="Pfam" id="PF00662"/>
    </source>
</evidence>
<dbReference type="PRINTS" id="PR01435">
    <property type="entry name" value="NPOXDRDTASE5"/>
</dbReference>
<evidence type="ECO:0000256" key="8">
    <source>
        <dbReference type="ARBA" id="ARBA00023136"/>
    </source>
</evidence>
<feature type="transmembrane region" description="Helical" evidence="10">
    <location>
        <begin position="25"/>
        <end position="46"/>
    </location>
</feature>
<dbReference type="Pfam" id="PF20501">
    <property type="entry name" value="MbhE"/>
    <property type="match status" value="1"/>
</dbReference>
<evidence type="ECO:0000256" key="6">
    <source>
        <dbReference type="ARBA" id="ARBA00022989"/>
    </source>
</evidence>
<accession>A0A210XRA0</accession>
<feature type="transmembrane region" description="Helical" evidence="10">
    <location>
        <begin position="264"/>
        <end position="286"/>
    </location>
</feature>
<keyword evidence="4" id="KW-1003">Cell membrane</keyword>
<comment type="caution">
    <text evidence="15">The sequence shown here is derived from an EMBL/GenBank/DDBJ whole genome shotgun (WGS) entry which is preliminary data.</text>
</comment>
<feature type="transmembrane region" description="Helical" evidence="10">
    <location>
        <begin position="646"/>
        <end position="666"/>
    </location>
</feature>
<evidence type="ECO:0000256" key="2">
    <source>
        <dbReference type="ARBA" id="ARBA00022448"/>
    </source>
</evidence>
<evidence type="ECO:0000259" key="11">
    <source>
        <dbReference type="Pfam" id="PF00361"/>
    </source>
</evidence>
<feature type="transmembrane region" description="Helical" evidence="10">
    <location>
        <begin position="298"/>
        <end position="316"/>
    </location>
</feature>